<protein>
    <submittedName>
        <fullName evidence="3">LysM peptidoglycan-binding domain-containing protein</fullName>
    </submittedName>
</protein>
<accession>A0ABX7IJ53</accession>
<feature type="transmembrane region" description="Helical" evidence="1">
    <location>
        <begin position="119"/>
        <end position="144"/>
    </location>
</feature>
<feature type="domain" description="LysM" evidence="2">
    <location>
        <begin position="149"/>
        <end position="198"/>
    </location>
</feature>
<keyword evidence="4" id="KW-1185">Reference proteome</keyword>
<proteinExistence type="predicted"/>
<gene>
    <name evidence="3" type="ORF">JTE88_03230</name>
</gene>
<dbReference type="SUPFAM" id="SSF54106">
    <property type="entry name" value="LysM domain"/>
    <property type="match status" value="1"/>
</dbReference>
<keyword evidence="1" id="KW-0812">Transmembrane</keyword>
<dbReference type="InterPro" id="IPR018392">
    <property type="entry name" value="LysM"/>
</dbReference>
<evidence type="ECO:0000259" key="2">
    <source>
        <dbReference type="PROSITE" id="PS51782"/>
    </source>
</evidence>
<dbReference type="InterPro" id="IPR036779">
    <property type="entry name" value="LysM_dom_sf"/>
</dbReference>
<sequence>MSVADIRNYEAVNAGAQPVKKPQLKVVRADQLRSTSAAVRQPRLVCPDHPRTSGAPALYAVPTAPSASSAGAVGAVWRLQQGQCSVDQREEVVRSDLASNLVSGWQQLKEVIVSLHFKAVAGFLGLMASSVIAGVLVVGALGLFPSAGAVRVVQPGDTVMSIASSMQAPIETDQVVADIYALNAIEGERIIPGQEIVLPQY</sequence>
<dbReference type="RefSeq" id="WP_204425347.1">
    <property type="nucleotide sequence ID" value="NZ_CP070228.1"/>
</dbReference>
<dbReference type="PROSITE" id="PS51782">
    <property type="entry name" value="LYSM"/>
    <property type="match status" value="1"/>
</dbReference>
<organism evidence="3 4">
    <name type="scientific">Arcanobacterium phocisimile</name>
    <dbReference type="NCBI Taxonomy" id="1302235"/>
    <lineage>
        <taxon>Bacteria</taxon>
        <taxon>Bacillati</taxon>
        <taxon>Actinomycetota</taxon>
        <taxon>Actinomycetes</taxon>
        <taxon>Actinomycetales</taxon>
        <taxon>Actinomycetaceae</taxon>
        <taxon>Arcanobacterium</taxon>
    </lineage>
</organism>
<dbReference type="Pfam" id="PF01476">
    <property type="entry name" value="LysM"/>
    <property type="match status" value="1"/>
</dbReference>
<dbReference type="Proteomes" id="UP000602653">
    <property type="component" value="Chromosome"/>
</dbReference>
<keyword evidence="1" id="KW-1133">Transmembrane helix</keyword>
<dbReference type="SMART" id="SM00257">
    <property type="entry name" value="LysM"/>
    <property type="match status" value="1"/>
</dbReference>
<evidence type="ECO:0000313" key="4">
    <source>
        <dbReference type="Proteomes" id="UP000602653"/>
    </source>
</evidence>
<dbReference type="Gene3D" id="3.10.350.10">
    <property type="entry name" value="LysM domain"/>
    <property type="match status" value="1"/>
</dbReference>
<keyword evidence="1" id="KW-0472">Membrane</keyword>
<reference evidence="3 4" key="1">
    <citation type="submission" date="2021-02" db="EMBL/GenBank/DDBJ databases">
        <title>Complete Genome Sequence of Arcanobacterium phocisimile strain DSM 26142T from a harbour seal.</title>
        <authorList>
            <person name="Borowiak M."/>
            <person name="Alssahen M."/>
            <person name="Malorny B."/>
            <person name="Laemmler C."/>
            <person name="Siebert U."/>
            <person name="Ploetz M."/>
            <person name="Abdulmawjood A."/>
        </authorList>
    </citation>
    <scope>NUCLEOTIDE SEQUENCE [LARGE SCALE GENOMIC DNA]</scope>
    <source>
        <strain evidence="3 4">DSM 26142</strain>
    </source>
</reference>
<evidence type="ECO:0000313" key="3">
    <source>
        <dbReference type="EMBL" id="QRV02760.1"/>
    </source>
</evidence>
<dbReference type="EMBL" id="CP070228">
    <property type="protein sequence ID" value="QRV02760.1"/>
    <property type="molecule type" value="Genomic_DNA"/>
</dbReference>
<evidence type="ECO:0000256" key="1">
    <source>
        <dbReference type="SAM" id="Phobius"/>
    </source>
</evidence>
<dbReference type="CDD" id="cd00118">
    <property type="entry name" value="LysM"/>
    <property type="match status" value="1"/>
</dbReference>
<name>A0ABX7IJ53_9ACTO</name>